<dbReference type="Gene3D" id="2.40.50.1060">
    <property type="match status" value="1"/>
</dbReference>
<dbReference type="STRING" id="1450535.A0A317VWH7"/>
<evidence type="ECO:0000256" key="3">
    <source>
        <dbReference type="ARBA" id="ARBA00023163"/>
    </source>
</evidence>
<accession>A0A317VWH7</accession>
<feature type="compositionally biased region" description="Low complexity" evidence="6">
    <location>
        <begin position="306"/>
        <end position="318"/>
    </location>
</feature>
<keyword evidence="4 5" id="KW-0539">Nucleus</keyword>
<feature type="region of interest" description="Disordered" evidence="6">
    <location>
        <begin position="1"/>
        <end position="69"/>
    </location>
</feature>
<keyword evidence="3 5" id="KW-0804">Transcription</keyword>
<organism evidence="8 9">
    <name type="scientific">Aspergillus sclerotioniger CBS 115572</name>
    <dbReference type="NCBI Taxonomy" id="1450535"/>
    <lineage>
        <taxon>Eukaryota</taxon>
        <taxon>Fungi</taxon>
        <taxon>Dikarya</taxon>
        <taxon>Ascomycota</taxon>
        <taxon>Pezizomycotina</taxon>
        <taxon>Eurotiomycetes</taxon>
        <taxon>Eurotiomycetidae</taxon>
        <taxon>Eurotiales</taxon>
        <taxon>Aspergillaceae</taxon>
        <taxon>Aspergillus</taxon>
        <taxon>Aspergillus subgen. Circumdati</taxon>
    </lineage>
</organism>
<evidence type="ECO:0000259" key="7">
    <source>
        <dbReference type="Pfam" id="PF17875"/>
    </source>
</evidence>
<dbReference type="Gene3D" id="3.30.1490.120">
    <property type="entry name" value="RNA polymerase Rpb7-like, N-terminal domain"/>
    <property type="match status" value="1"/>
</dbReference>
<feature type="region of interest" description="Disordered" evidence="6">
    <location>
        <begin position="273"/>
        <end position="346"/>
    </location>
</feature>
<dbReference type="PANTHER" id="PTHR12709">
    <property type="entry name" value="DNA-DIRECTED RNA POLYMERASE II, III"/>
    <property type="match status" value="1"/>
</dbReference>
<keyword evidence="2 5" id="KW-0240">DNA-directed RNA polymerase</keyword>
<evidence type="ECO:0000313" key="9">
    <source>
        <dbReference type="Proteomes" id="UP000246702"/>
    </source>
</evidence>
<dbReference type="Proteomes" id="UP000246702">
    <property type="component" value="Unassembled WGS sequence"/>
</dbReference>
<dbReference type="GeneID" id="37117318"/>
<comment type="function">
    <text evidence="5">DNA-dependent RNA polymerase which catalyzes the transcription of DNA into RNA using the four ribonucleoside triphosphates as substrates.</text>
</comment>
<name>A0A317VWH7_9EURO</name>
<feature type="compositionally biased region" description="Polar residues" evidence="6">
    <location>
        <begin position="280"/>
        <end position="298"/>
    </location>
</feature>
<sequence>MALDAMDLDPTPTGPATLPSPEKDRKRKHKDSTSPSKKKRKHESDSTKKKSSKNTAPQSTSVVNAEDPHPQPLTLACTAGEYGVLYVYLTATFLVFRPQRGQILEGWVNVQSEGFLGAIVLNLFTVGIERKRLPPSWKWIPPGEEQEEEQQQQLSSSTEDAHEEDEEDSDSSSQQKNKTPFDPEKELFRPIALASDVNPLADTDTNEGGNNTTNDEDEDAAAEGYFQSVSGHRVRGTIKFRVVDVDVIPGSERESGFISIEGTMLDEDEERRLFEEERTGVSSLSTGMTPRRSTSASMSGALAIRSASTSAAPSPVVVDIEVESPSKKPVKEKKSKSKSKKEKSRE</sequence>
<dbReference type="GO" id="GO:0006362">
    <property type="term" value="P:transcription elongation by RNA polymerase I"/>
    <property type="evidence" value="ECO:0007669"/>
    <property type="project" value="TreeGrafter"/>
</dbReference>
<evidence type="ECO:0000256" key="6">
    <source>
        <dbReference type="SAM" id="MobiDB-lite"/>
    </source>
</evidence>
<dbReference type="RefSeq" id="XP_025464647.1">
    <property type="nucleotide sequence ID" value="XM_025615175.1"/>
</dbReference>
<feature type="region of interest" description="Disordered" evidence="6">
    <location>
        <begin position="134"/>
        <end position="219"/>
    </location>
</feature>
<feature type="compositionally biased region" description="Polar residues" evidence="6">
    <location>
        <begin position="54"/>
        <end position="63"/>
    </location>
</feature>
<dbReference type="AlphaFoldDB" id="A0A317VWH7"/>
<feature type="compositionally biased region" description="Basic residues" evidence="6">
    <location>
        <begin position="328"/>
        <end position="346"/>
    </location>
</feature>
<comment type="subcellular location">
    <subcellularLocation>
        <location evidence="1 5">Nucleus</location>
    </subcellularLocation>
</comment>
<feature type="domain" description="RPA43 OB" evidence="7">
    <location>
        <begin position="202"/>
        <end position="265"/>
    </location>
</feature>
<feature type="compositionally biased region" description="Low complexity" evidence="6">
    <location>
        <begin position="201"/>
        <end position="213"/>
    </location>
</feature>
<feature type="domain" description="RPA43 OB" evidence="7">
    <location>
        <begin position="98"/>
        <end position="170"/>
    </location>
</feature>
<dbReference type="OrthoDB" id="10250504at2759"/>
<feature type="compositionally biased region" description="Acidic residues" evidence="6">
    <location>
        <begin position="161"/>
        <end position="170"/>
    </location>
</feature>
<keyword evidence="9" id="KW-1185">Reference proteome</keyword>
<dbReference type="InterPro" id="IPR041178">
    <property type="entry name" value="RPA43_OB"/>
</dbReference>
<evidence type="ECO:0000313" key="8">
    <source>
        <dbReference type="EMBL" id="PWY78135.1"/>
    </source>
</evidence>
<comment type="caution">
    <text evidence="8">The sequence shown here is derived from an EMBL/GenBank/DDBJ whole genome shotgun (WGS) entry which is preliminary data.</text>
</comment>
<dbReference type="GO" id="GO:0005736">
    <property type="term" value="C:RNA polymerase I complex"/>
    <property type="evidence" value="ECO:0007669"/>
    <property type="project" value="TreeGrafter"/>
</dbReference>
<dbReference type="GO" id="GO:0006352">
    <property type="term" value="P:DNA-templated transcription initiation"/>
    <property type="evidence" value="ECO:0007669"/>
    <property type="project" value="UniProtKB-UniRule"/>
</dbReference>
<dbReference type="InterPro" id="IPR036898">
    <property type="entry name" value="RNA_pol_Rpb7-like_N_sf"/>
</dbReference>
<dbReference type="EMBL" id="MSFK01000025">
    <property type="protein sequence ID" value="PWY78135.1"/>
    <property type="molecule type" value="Genomic_DNA"/>
</dbReference>
<gene>
    <name evidence="8" type="ORF">BO94DRAFT_577450</name>
</gene>
<evidence type="ECO:0000256" key="2">
    <source>
        <dbReference type="ARBA" id="ARBA00022478"/>
    </source>
</evidence>
<dbReference type="InterPro" id="IPR045113">
    <property type="entry name" value="Rpb7-like"/>
</dbReference>
<reference evidence="8 9" key="1">
    <citation type="submission" date="2016-12" db="EMBL/GenBank/DDBJ databases">
        <title>The genomes of Aspergillus section Nigri reveals drivers in fungal speciation.</title>
        <authorList>
            <consortium name="DOE Joint Genome Institute"/>
            <person name="Vesth T.C."/>
            <person name="Nybo J."/>
            <person name="Theobald S."/>
            <person name="Brandl J."/>
            <person name="Frisvad J.C."/>
            <person name="Nielsen K.F."/>
            <person name="Lyhne E.K."/>
            <person name="Kogle M.E."/>
            <person name="Kuo A."/>
            <person name="Riley R."/>
            <person name="Clum A."/>
            <person name="Nolan M."/>
            <person name="Lipzen A."/>
            <person name="Salamov A."/>
            <person name="Henrissat B."/>
            <person name="Wiebenga A."/>
            <person name="De Vries R.P."/>
            <person name="Grigoriev I.V."/>
            <person name="Mortensen U.H."/>
            <person name="Andersen M.R."/>
            <person name="Baker S.E."/>
        </authorList>
    </citation>
    <scope>NUCLEOTIDE SEQUENCE [LARGE SCALE GENOMIC DNA]</scope>
    <source>
        <strain evidence="8 9">CBS 115572</strain>
    </source>
</reference>
<protein>
    <recommendedName>
        <fullName evidence="5">DNA-directed RNA polymerase subunit</fullName>
    </recommendedName>
</protein>
<proteinExistence type="predicted"/>
<evidence type="ECO:0000256" key="5">
    <source>
        <dbReference type="RuleBase" id="RU369086"/>
    </source>
</evidence>
<feature type="compositionally biased region" description="Basic residues" evidence="6">
    <location>
        <begin position="25"/>
        <end position="41"/>
    </location>
</feature>
<feature type="compositionally biased region" description="Basic and acidic residues" evidence="6">
    <location>
        <begin position="179"/>
        <end position="188"/>
    </location>
</feature>
<evidence type="ECO:0000256" key="4">
    <source>
        <dbReference type="ARBA" id="ARBA00023242"/>
    </source>
</evidence>
<evidence type="ECO:0000256" key="1">
    <source>
        <dbReference type="ARBA" id="ARBA00004123"/>
    </source>
</evidence>
<dbReference type="Pfam" id="PF17875">
    <property type="entry name" value="RPA43_OB"/>
    <property type="match status" value="2"/>
</dbReference>
<dbReference type="PANTHER" id="PTHR12709:SF5">
    <property type="entry name" value="DNA-DIRECTED RNA POLYMERASE I SUBUNIT RPA43"/>
    <property type="match status" value="1"/>
</dbReference>